<dbReference type="PROSITE" id="PS00668">
    <property type="entry name" value="COMPLEX1_ND1_2"/>
    <property type="match status" value="1"/>
</dbReference>
<evidence type="ECO:0000256" key="5">
    <source>
        <dbReference type="HAMAP-Rule" id="MF_01350"/>
    </source>
</evidence>
<comment type="catalytic activity">
    <reaction evidence="5">
        <text>a quinone + NADH + 5 H(+)(in) = a quinol + NAD(+) + 4 H(+)(out)</text>
        <dbReference type="Rhea" id="RHEA:57888"/>
        <dbReference type="ChEBI" id="CHEBI:15378"/>
        <dbReference type="ChEBI" id="CHEBI:24646"/>
        <dbReference type="ChEBI" id="CHEBI:57540"/>
        <dbReference type="ChEBI" id="CHEBI:57945"/>
        <dbReference type="ChEBI" id="CHEBI:132124"/>
    </reaction>
</comment>
<keyword evidence="5" id="KW-0830">Ubiquinone</keyword>
<feature type="transmembrane region" description="Helical" evidence="5">
    <location>
        <begin position="132"/>
        <end position="155"/>
    </location>
</feature>
<keyword evidence="5 6" id="KW-0520">NAD</keyword>
<dbReference type="GO" id="GO:0003954">
    <property type="term" value="F:NADH dehydrogenase activity"/>
    <property type="evidence" value="ECO:0007669"/>
    <property type="project" value="TreeGrafter"/>
</dbReference>
<dbReference type="NCBIfam" id="NF004741">
    <property type="entry name" value="PRK06076.1-2"/>
    <property type="match status" value="1"/>
</dbReference>
<keyword evidence="5" id="KW-1278">Translocase</keyword>
<feature type="transmembrane region" description="Helical" evidence="5">
    <location>
        <begin position="328"/>
        <end position="353"/>
    </location>
</feature>
<dbReference type="GO" id="GO:0005886">
    <property type="term" value="C:plasma membrane"/>
    <property type="evidence" value="ECO:0007669"/>
    <property type="project" value="UniProtKB-SubCell"/>
</dbReference>
<comment type="similarity">
    <text evidence="5 6">Belongs to the complex I subunit 1 family.</text>
</comment>
<dbReference type="Proteomes" id="UP000199409">
    <property type="component" value="Unassembled WGS sequence"/>
</dbReference>
<dbReference type="GO" id="GO:0009060">
    <property type="term" value="P:aerobic respiration"/>
    <property type="evidence" value="ECO:0007669"/>
    <property type="project" value="TreeGrafter"/>
</dbReference>
<keyword evidence="5" id="KW-0874">Quinone</keyword>
<dbReference type="Pfam" id="PF00146">
    <property type="entry name" value="NADHdh"/>
    <property type="match status" value="1"/>
</dbReference>
<dbReference type="PANTHER" id="PTHR11432">
    <property type="entry name" value="NADH DEHYDROGENASE SUBUNIT 1"/>
    <property type="match status" value="1"/>
</dbReference>
<dbReference type="InterPro" id="IPR001694">
    <property type="entry name" value="NADH_UbQ_OxRdtase_su1/FPO"/>
</dbReference>
<keyword evidence="3 5" id="KW-1133">Transmembrane helix</keyword>
<organism evidence="7 8">
    <name type="scientific">Desulfuromusa kysingii</name>
    <dbReference type="NCBI Taxonomy" id="37625"/>
    <lineage>
        <taxon>Bacteria</taxon>
        <taxon>Pseudomonadati</taxon>
        <taxon>Thermodesulfobacteriota</taxon>
        <taxon>Desulfuromonadia</taxon>
        <taxon>Desulfuromonadales</taxon>
        <taxon>Geopsychrobacteraceae</taxon>
        <taxon>Desulfuromusa</taxon>
    </lineage>
</organism>
<protein>
    <recommendedName>
        <fullName evidence="5">NADH-quinone oxidoreductase subunit H</fullName>
        <ecNumber evidence="5">7.1.1.-</ecNumber>
    </recommendedName>
    <alternativeName>
        <fullName evidence="5">NADH dehydrogenase I subunit H</fullName>
    </alternativeName>
    <alternativeName>
        <fullName evidence="5">NDH-1 subunit H</fullName>
    </alternativeName>
</protein>
<comment type="function">
    <text evidence="5">NDH-1 shuttles electrons from NADH, via FMN and iron-sulfur (Fe-S) centers, to quinones in the respiratory chain. The immediate electron acceptor for the enzyme in this species is believed to be ubiquinone. Couples the redox reaction to proton translocation (for every two electrons transferred, four hydrogen ions are translocated across the cytoplasmic membrane), and thus conserves the redox energy in a proton gradient. This subunit may bind ubiquinone.</text>
</comment>
<sequence length="354" mass="39227">MVMTPEVLTLSETPWLFTGVMLGKIIVAFVATLLIVAYATYAERKIIGRMQTRMGPNMTGPKGLLQPIADGLKLFFKEDIIPSQSHWFAFILAPMMILAPAFVSIAVVPFGGDLQFTYDGTLYAVPMQITDLNIGLLFIVAMAGLGVYGIVLAGLASNSKYALLGGIRSTAQMISYELAVGLSVVAIFMLSETLSLRGIVAVQQLPLWGSDSLSFLPNWYIFTQPLAFCLFVVGSMAEINRTPFDLPEAETELVSGFCTEYSAMKYALFFMAEYANMITVSAVTTTLFLGGWGGPFWGWINFLIKVFAFMFFFIWIRATFPRLRYDQLMYLGWKIMLPLALVNIVITGIAILLW</sequence>
<dbReference type="EC" id="7.1.1.-" evidence="5"/>
<evidence type="ECO:0000313" key="7">
    <source>
        <dbReference type="EMBL" id="SDZ75542.1"/>
    </source>
</evidence>
<dbReference type="HAMAP" id="MF_01350">
    <property type="entry name" value="NDH1_NuoH"/>
    <property type="match status" value="1"/>
</dbReference>
<evidence type="ECO:0000256" key="1">
    <source>
        <dbReference type="ARBA" id="ARBA00004141"/>
    </source>
</evidence>
<comment type="subunit">
    <text evidence="5">NDH-1 is composed of 14 different subunits. Subunits NuoA, H, J, K, L, M, N constitute the membrane sector of the complex.</text>
</comment>
<accession>A0A1H3VN74</accession>
<evidence type="ECO:0000256" key="2">
    <source>
        <dbReference type="ARBA" id="ARBA00022692"/>
    </source>
</evidence>
<evidence type="ECO:0000256" key="4">
    <source>
        <dbReference type="ARBA" id="ARBA00023136"/>
    </source>
</evidence>
<dbReference type="PROSITE" id="PS00667">
    <property type="entry name" value="COMPLEX1_ND1_1"/>
    <property type="match status" value="1"/>
</dbReference>
<feature type="transmembrane region" description="Helical" evidence="5">
    <location>
        <begin position="266"/>
        <end position="290"/>
    </location>
</feature>
<feature type="transmembrane region" description="Helical" evidence="5">
    <location>
        <begin position="15"/>
        <end position="41"/>
    </location>
</feature>
<dbReference type="InterPro" id="IPR018086">
    <property type="entry name" value="NADH_UbQ_OxRdtase_su1_CS"/>
</dbReference>
<evidence type="ECO:0000313" key="8">
    <source>
        <dbReference type="Proteomes" id="UP000199409"/>
    </source>
</evidence>
<keyword evidence="4 5" id="KW-0472">Membrane</keyword>
<dbReference type="PANTHER" id="PTHR11432:SF3">
    <property type="entry name" value="NADH-UBIQUINONE OXIDOREDUCTASE CHAIN 1"/>
    <property type="match status" value="1"/>
</dbReference>
<proteinExistence type="inferred from homology"/>
<dbReference type="AlphaFoldDB" id="A0A1H3VN74"/>
<evidence type="ECO:0000256" key="6">
    <source>
        <dbReference type="RuleBase" id="RU000471"/>
    </source>
</evidence>
<reference evidence="7 8" key="1">
    <citation type="submission" date="2016-10" db="EMBL/GenBank/DDBJ databases">
        <authorList>
            <person name="de Groot N.N."/>
        </authorList>
    </citation>
    <scope>NUCLEOTIDE SEQUENCE [LARGE SCALE GENOMIC DNA]</scope>
    <source>
        <strain evidence="7 8">DSM 7343</strain>
    </source>
</reference>
<gene>
    <name evidence="5" type="primary">nuoH</name>
    <name evidence="7" type="ORF">SAMN05660420_00140</name>
</gene>
<dbReference type="GO" id="GO:0048038">
    <property type="term" value="F:quinone binding"/>
    <property type="evidence" value="ECO:0007669"/>
    <property type="project" value="UniProtKB-KW"/>
</dbReference>
<comment type="subcellular location">
    <subcellularLocation>
        <location evidence="5 6">Cell membrane</location>
        <topology evidence="5 6">Multi-pass membrane protein</topology>
    </subcellularLocation>
    <subcellularLocation>
        <location evidence="1">Membrane</location>
        <topology evidence="1">Multi-pass membrane protein</topology>
    </subcellularLocation>
</comment>
<feature type="transmembrane region" description="Helical" evidence="5">
    <location>
        <begin position="296"/>
        <end position="316"/>
    </location>
</feature>
<dbReference type="STRING" id="37625.SAMN05660420_00140"/>
<feature type="transmembrane region" description="Helical" evidence="5">
    <location>
        <begin position="176"/>
        <end position="199"/>
    </location>
</feature>
<keyword evidence="2 5" id="KW-0812">Transmembrane</keyword>
<keyword evidence="5" id="KW-1003">Cell membrane</keyword>
<feature type="transmembrane region" description="Helical" evidence="5">
    <location>
        <begin position="219"/>
        <end position="237"/>
    </location>
</feature>
<keyword evidence="8" id="KW-1185">Reference proteome</keyword>
<name>A0A1H3VN74_9BACT</name>
<evidence type="ECO:0000256" key="3">
    <source>
        <dbReference type="ARBA" id="ARBA00022989"/>
    </source>
</evidence>
<feature type="transmembrane region" description="Helical" evidence="5">
    <location>
        <begin position="87"/>
        <end position="112"/>
    </location>
</feature>
<dbReference type="GO" id="GO:0016655">
    <property type="term" value="F:oxidoreductase activity, acting on NAD(P)H, quinone or similar compound as acceptor"/>
    <property type="evidence" value="ECO:0007669"/>
    <property type="project" value="UniProtKB-UniRule"/>
</dbReference>
<dbReference type="EMBL" id="FNQN01000001">
    <property type="protein sequence ID" value="SDZ75542.1"/>
    <property type="molecule type" value="Genomic_DNA"/>
</dbReference>